<accession>A0ABQ2IQH3</accession>
<gene>
    <name evidence="1" type="ORF">GCM10011609_69550</name>
</gene>
<keyword evidence="2" id="KW-1185">Reference proteome</keyword>
<name>A0ABQ2IQH3_9PSEU</name>
<evidence type="ECO:0000313" key="1">
    <source>
        <dbReference type="EMBL" id="GGN18569.1"/>
    </source>
</evidence>
<dbReference type="EMBL" id="BMNC01000014">
    <property type="protein sequence ID" value="GGN18569.1"/>
    <property type="molecule type" value="Genomic_DNA"/>
</dbReference>
<sequence>MQGVAKRTWAAQSIITAEEFDLVEAAAFAHDLGYAPGVNRTGFHALDGAVYLSGIGAPSRLCALVAHHSCAYLEAELRGMSANLAAWPDEGGIVRDILWWADMTTAPDGTTTNVHDRIDEIQKRYGSEDLVTFFALQARPELVAAVERTEERLRLAGVDYTAK</sequence>
<dbReference type="Proteomes" id="UP000597656">
    <property type="component" value="Unassembled WGS sequence"/>
</dbReference>
<dbReference type="SUPFAM" id="SSF109604">
    <property type="entry name" value="HD-domain/PDEase-like"/>
    <property type="match status" value="1"/>
</dbReference>
<comment type="caution">
    <text evidence="1">The sequence shown here is derived from an EMBL/GenBank/DDBJ whole genome shotgun (WGS) entry which is preliminary data.</text>
</comment>
<protein>
    <submittedName>
        <fullName evidence="1">Metal-dependent phosphohydrolase, HD subdomain protein</fullName>
    </submittedName>
</protein>
<evidence type="ECO:0000313" key="2">
    <source>
        <dbReference type="Proteomes" id="UP000597656"/>
    </source>
</evidence>
<organism evidence="1 2">
    <name type="scientific">Lentzea pudingi</name>
    <dbReference type="NCBI Taxonomy" id="1789439"/>
    <lineage>
        <taxon>Bacteria</taxon>
        <taxon>Bacillati</taxon>
        <taxon>Actinomycetota</taxon>
        <taxon>Actinomycetes</taxon>
        <taxon>Pseudonocardiales</taxon>
        <taxon>Pseudonocardiaceae</taxon>
        <taxon>Lentzea</taxon>
    </lineage>
</organism>
<proteinExistence type="predicted"/>
<reference evidence="2" key="1">
    <citation type="journal article" date="2019" name="Int. J. Syst. Evol. Microbiol.">
        <title>The Global Catalogue of Microorganisms (GCM) 10K type strain sequencing project: providing services to taxonomists for standard genome sequencing and annotation.</title>
        <authorList>
            <consortium name="The Broad Institute Genomics Platform"/>
            <consortium name="The Broad Institute Genome Sequencing Center for Infectious Disease"/>
            <person name="Wu L."/>
            <person name="Ma J."/>
        </authorList>
    </citation>
    <scope>NUCLEOTIDE SEQUENCE [LARGE SCALE GENOMIC DNA]</scope>
    <source>
        <strain evidence="2">CGMCC 4.7319</strain>
    </source>
</reference>